<name>A0AAV3RC88_LITER</name>
<keyword evidence="3" id="KW-1185">Reference proteome</keyword>
<proteinExistence type="predicted"/>
<dbReference type="InterPro" id="IPR039537">
    <property type="entry name" value="Retrotran_Ty1/copia-like"/>
</dbReference>
<dbReference type="PANTHER" id="PTHR42648">
    <property type="entry name" value="TRANSPOSASE, PUTATIVE-RELATED"/>
    <property type="match status" value="1"/>
</dbReference>
<dbReference type="EMBL" id="BAABME010008606">
    <property type="protein sequence ID" value="GAA0173460.1"/>
    <property type="molecule type" value="Genomic_DNA"/>
</dbReference>
<sequence>MTGESSSNCWILYTGASHRVTGSRSSLMVARVITFYPIDLPDGHSVIATMEGRDQCSGNSIGAGERKGGLYYYRRIPTVCAVTVPGLSQFELWHRRLGHPSDRVLKLVPALQGDLPLRFLGECVLGAVHLINRTLCGLLDNKSLIEVLTGKPPDFDHLQIFGCLCFAHDQRSRGNKFAPRSFRCVFVGYPNSQKGCKLYDLIYGDIFVSRDVEFHESEFPFNSVTCQVVSSPASLAATEPAASLAAFPVATDAPLEGADLSGATAHLPPDVVGGADPSGSSC</sequence>
<accession>A0AAV3RC88</accession>
<organism evidence="2 3">
    <name type="scientific">Lithospermum erythrorhizon</name>
    <name type="common">Purple gromwell</name>
    <name type="synonym">Lithospermum officinale var. erythrorhizon</name>
    <dbReference type="NCBI Taxonomy" id="34254"/>
    <lineage>
        <taxon>Eukaryota</taxon>
        <taxon>Viridiplantae</taxon>
        <taxon>Streptophyta</taxon>
        <taxon>Embryophyta</taxon>
        <taxon>Tracheophyta</taxon>
        <taxon>Spermatophyta</taxon>
        <taxon>Magnoliopsida</taxon>
        <taxon>eudicotyledons</taxon>
        <taxon>Gunneridae</taxon>
        <taxon>Pentapetalae</taxon>
        <taxon>asterids</taxon>
        <taxon>lamiids</taxon>
        <taxon>Boraginales</taxon>
        <taxon>Boraginaceae</taxon>
        <taxon>Boraginoideae</taxon>
        <taxon>Lithospermeae</taxon>
        <taxon>Lithospermum</taxon>
    </lineage>
</organism>
<protein>
    <recommendedName>
        <fullName evidence="1">Retroviral polymerase SH3-like domain-containing protein</fullName>
    </recommendedName>
</protein>
<reference evidence="2 3" key="1">
    <citation type="submission" date="2024-01" db="EMBL/GenBank/DDBJ databases">
        <title>The complete chloroplast genome sequence of Lithospermum erythrorhizon: insights into the phylogenetic relationship among Boraginaceae species and the maternal lineages of purple gromwells.</title>
        <authorList>
            <person name="Okada T."/>
            <person name="Watanabe K."/>
        </authorList>
    </citation>
    <scope>NUCLEOTIDE SEQUENCE [LARGE SCALE GENOMIC DNA]</scope>
</reference>
<evidence type="ECO:0000259" key="1">
    <source>
        <dbReference type="Pfam" id="PF25597"/>
    </source>
</evidence>
<comment type="caution">
    <text evidence="2">The sequence shown here is derived from an EMBL/GenBank/DDBJ whole genome shotgun (WGS) entry which is preliminary data.</text>
</comment>
<evidence type="ECO:0000313" key="2">
    <source>
        <dbReference type="EMBL" id="GAA0173460.1"/>
    </source>
</evidence>
<feature type="domain" description="Retroviral polymerase SH3-like" evidence="1">
    <location>
        <begin position="163"/>
        <end position="223"/>
    </location>
</feature>
<evidence type="ECO:0000313" key="3">
    <source>
        <dbReference type="Proteomes" id="UP001454036"/>
    </source>
</evidence>
<gene>
    <name evidence="2" type="ORF">LIER_27071</name>
</gene>
<dbReference type="Pfam" id="PF25597">
    <property type="entry name" value="SH3_retrovirus"/>
    <property type="match status" value="1"/>
</dbReference>
<dbReference type="InterPro" id="IPR057670">
    <property type="entry name" value="SH3_retrovirus"/>
</dbReference>
<dbReference type="AlphaFoldDB" id="A0AAV3RC88"/>
<dbReference type="Proteomes" id="UP001454036">
    <property type="component" value="Unassembled WGS sequence"/>
</dbReference>
<dbReference type="PANTHER" id="PTHR42648:SF31">
    <property type="entry name" value="RNA-DIRECTED DNA POLYMERASE"/>
    <property type="match status" value="1"/>
</dbReference>